<evidence type="ECO:0000313" key="2">
    <source>
        <dbReference type="EMBL" id="GFR85101.1"/>
    </source>
</evidence>
<dbReference type="Proteomes" id="UP000762676">
    <property type="component" value="Unassembled WGS sequence"/>
</dbReference>
<comment type="caution">
    <text evidence="2">The sequence shown here is derived from an EMBL/GenBank/DDBJ whole genome shotgun (WGS) entry which is preliminary data.</text>
</comment>
<protein>
    <submittedName>
        <fullName evidence="2">Uncharacterized protein</fullName>
    </submittedName>
</protein>
<proteinExistence type="predicted"/>
<name>A0AAV4GK92_9GAST</name>
<evidence type="ECO:0000256" key="1">
    <source>
        <dbReference type="SAM" id="MobiDB-lite"/>
    </source>
</evidence>
<feature type="region of interest" description="Disordered" evidence="1">
    <location>
        <begin position="31"/>
        <end position="54"/>
    </location>
</feature>
<reference evidence="2 3" key="1">
    <citation type="journal article" date="2021" name="Elife">
        <title>Chloroplast acquisition without the gene transfer in kleptoplastic sea slugs, Plakobranchus ocellatus.</title>
        <authorList>
            <person name="Maeda T."/>
            <person name="Takahashi S."/>
            <person name="Yoshida T."/>
            <person name="Shimamura S."/>
            <person name="Takaki Y."/>
            <person name="Nagai Y."/>
            <person name="Toyoda A."/>
            <person name="Suzuki Y."/>
            <person name="Arimoto A."/>
            <person name="Ishii H."/>
            <person name="Satoh N."/>
            <person name="Nishiyama T."/>
            <person name="Hasebe M."/>
            <person name="Maruyama T."/>
            <person name="Minagawa J."/>
            <person name="Obokata J."/>
            <person name="Shigenobu S."/>
        </authorList>
    </citation>
    <scope>NUCLEOTIDE SEQUENCE [LARGE SCALE GENOMIC DNA]</scope>
</reference>
<dbReference type="EMBL" id="BMAT01008446">
    <property type="protein sequence ID" value="GFR85101.1"/>
    <property type="molecule type" value="Genomic_DNA"/>
</dbReference>
<accession>A0AAV4GK92</accession>
<dbReference type="AlphaFoldDB" id="A0AAV4GK92"/>
<gene>
    <name evidence="2" type="ORF">ElyMa_004164600</name>
</gene>
<organism evidence="2 3">
    <name type="scientific">Elysia marginata</name>
    <dbReference type="NCBI Taxonomy" id="1093978"/>
    <lineage>
        <taxon>Eukaryota</taxon>
        <taxon>Metazoa</taxon>
        <taxon>Spiralia</taxon>
        <taxon>Lophotrochozoa</taxon>
        <taxon>Mollusca</taxon>
        <taxon>Gastropoda</taxon>
        <taxon>Heterobranchia</taxon>
        <taxon>Euthyneura</taxon>
        <taxon>Panpulmonata</taxon>
        <taxon>Sacoglossa</taxon>
        <taxon>Placobranchoidea</taxon>
        <taxon>Plakobranchidae</taxon>
        <taxon>Elysia</taxon>
    </lineage>
</organism>
<keyword evidence="3" id="KW-1185">Reference proteome</keyword>
<sequence length="92" mass="10645">MRDEAESHSDSIDYLNSYFVEAAPIKEHTRLETSATSKSEMLSENMHHHSLTRRNSVKYAQQVTEYNIYTSNNNNIQSTACYNIHCNTTLEQ</sequence>
<evidence type="ECO:0000313" key="3">
    <source>
        <dbReference type="Proteomes" id="UP000762676"/>
    </source>
</evidence>
<feature type="compositionally biased region" description="Polar residues" evidence="1">
    <location>
        <begin position="32"/>
        <end position="42"/>
    </location>
</feature>